<name>A0ABV3B9P1_9ACTN</name>
<keyword evidence="2" id="KW-1185">Reference proteome</keyword>
<reference evidence="1 2" key="1">
    <citation type="submission" date="2024-06" db="EMBL/GenBank/DDBJ databases">
        <title>The Natural Products Discovery Center: Release of the First 8490 Sequenced Strains for Exploring Actinobacteria Biosynthetic Diversity.</title>
        <authorList>
            <person name="Kalkreuter E."/>
            <person name="Kautsar S.A."/>
            <person name="Yang D."/>
            <person name="Bader C.D."/>
            <person name="Teijaro C.N."/>
            <person name="Fluegel L."/>
            <person name="Davis C.M."/>
            <person name="Simpson J.R."/>
            <person name="Lauterbach L."/>
            <person name="Steele A.D."/>
            <person name="Gui C."/>
            <person name="Meng S."/>
            <person name="Li G."/>
            <person name="Viehrig K."/>
            <person name="Ye F."/>
            <person name="Su P."/>
            <person name="Kiefer A.F."/>
            <person name="Nichols A."/>
            <person name="Cepeda A.J."/>
            <person name="Yan W."/>
            <person name="Fan B."/>
            <person name="Jiang Y."/>
            <person name="Adhikari A."/>
            <person name="Zheng C.-J."/>
            <person name="Schuster L."/>
            <person name="Cowan T.M."/>
            <person name="Smanski M.J."/>
            <person name="Chevrette M.G."/>
            <person name="De Carvalho L.P.S."/>
            <person name="Shen B."/>
        </authorList>
    </citation>
    <scope>NUCLEOTIDE SEQUENCE [LARGE SCALE GENOMIC DNA]</scope>
    <source>
        <strain evidence="1 2">NPDC046851</strain>
    </source>
</reference>
<organism evidence="1 2">
    <name type="scientific">Streptomyces neyagawaensis</name>
    <dbReference type="NCBI Taxonomy" id="42238"/>
    <lineage>
        <taxon>Bacteria</taxon>
        <taxon>Bacillati</taxon>
        <taxon>Actinomycetota</taxon>
        <taxon>Actinomycetes</taxon>
        <taxon>Kitasatosporales</taxon>
        <taxon>Streptomycetaceae</taxon>
        <taxon>Streptomyces</taxon>
    </lineage>
</organism>
<accession>A0ABV3B9P1</accession>
<protein>
    <submittedName>
        <fullName evidence="1">Uncharacterized protein</fullName>
    </submittedName>
</protein>
<dbReference type="RefSeq" id="WP_359700681.1">
    <property type="nucleotide sequence ID" value="NZ_JBEYXT010000225.1"/>
</dbReference>
<dbReference type="Proteomes" id="UP001551189">
    <property type="component" value="Unassembled WGS sequence"/>
</dbReference>
<gene>
    <name evidence="1" type="ORF">ABZ931_32405</name>
</gene>
<evidence type="ECO:0000313" key="2">
    <source>
        <dbReference type="Proteomes" id="UP001551189"/>
    </source>
</evidence>
<dbReference type="EMBL" id="JBEYXT010000225">
    <property type="protein sequence ID" value="MEU6805669.1"/>
    <property type="molecule type" value="Genomic_DNA"/>
</dbReference>
<comment type="caution">
    <text evidence="1">The sequence shown here is derived from an EMBL/GenBank/DDBJ whole genome shotgun (WGS) entry which is preliminary data.</text>
</comment>
<sequence length="41" mass="4121">MGQQAGDGSDDIAHVLAAAEMAGQGTPVLHVRDAVFDPDAS</sequence>
<proteinExistence type="predicted"/>
<evidence type="ECO:0000313" key="1">
    <source>
        <dbReference type="EMBL" id="MEU6805669.1"/>
    </source>
</evidence>